<dbReference type="CDD" id="cd01647">
    <property type="entry name" value="RT_LTR"/>
    <property type="match status" value="1"/>
</dbReference>
<keyword evidence="1" id="KW-0863">Zinc-finger</keyword>
<dbReference type="PANTHER" id="PTHR15503:SF45">
    <property type="entry name" value="RNA-DIRECTED DNA POLYMERASE HOMOLOG"/>
    <property type="match status" value="1"/>
</dbReference>
<dbReference type="InterPro" id="IPR001584">
    <property type="entry name" value="Integrase_cat-core"/>
</dbReference>
<feature type="compositionally biased region" description="Polar residues" evidence="2">
    <location>
        <begin position="123"/>
        <end position="134"/>
    </location>
</feature>
<reference evidence="5" key="1">
    <citation type="journal article" date="2022" name="Int. J. Mol. Sci.">
        <title>Draft Genome of Tanacetum Coccineum: Genomic Comparison of Closely Related Tanacetum-Family Plants.</title>
        <authorList>
            <person name="Yamashiro T."/>
            <person name="Shiraishi A."/>
            <person name="Nakayama K."/>
            <person name="Satake H."/>
        </authorList>
    </citation>
    <scope>NUCLEOTIDE SEQUENCE</scope>
</reference>
<protein>
    <submittedName>
        <fullName evidence="5">Reverse transcriptase domain-containing protein</fullName>
    </submittedName>
</protein>
<dbReference type="PROSITE" id="PS50994">
    <property type="entry name" value="INTEGRASE"/>
    <property type="match status" value="1"/>
</dbReference>
<dbReference type="SUPFAM" id="SSF53098">
    <property type="entry name" value="Ribonuclease H-like"/>
    <property type="match status" value="1"/>
</dbReference>
<proteinExistence type="predicted"/>
<dbReference type="EMBL" id="BQNB010010781">
    <property type="protein sequence ID" value="GJS81872.1"/>
    <property type="molecule type" value="Genomic_DNA"/>
</dbReference>
<dbReference type="Gene3D" id="3.30.70.270">
    <property type="match status" value="3"/>
</dbReference>
<dbReference type="GO" id="GO:0003964">
    <property type="term" value="F:RNA-directed DNA polymerase activity"/>
    <property type="evidence" value="ECO:0007669"/>
    <property type="project" value="UniProtKB-KW"/>
</dbReference>
<feature type="region of interest" description="Disordered" evidence="2">
    <location>
        <begin position="258"/>
        <end position="284"/>
    </location>
</feature>
<dbReference type="PANTHER" id="PTHR15503">
    <property type="entry name" value="LDOC1 RELATED"/>
    <property type="match status" value="1"/>
</dbReference>
<dbReference type="InterPro" id="IPR036397">
    <property type="entry name" value="RNaseH_sf"/>
</dbReference>
<dbReference type="Pfam" id="PF24626">
    <property type="entry name" value="SH3_Tf2-1"/>
    <property type="match status" value="1"/>
</dbReference>
<feature type="domain" description="CCHC-type" evidence="3">
    <location>
        <begin position="322"/>
        <end position="337"/>
    </location>
</feature>
<dbReference type="InterPro" id="IPR012337">
    <property type="entry name" value="RNaseH-like_sf"/>
</dbReference>
<dbReference type="SUPFAM" id="SSF50630">
    <property type="entry name" value="Acid proteases"/>
    <property type="match status" value="1"/>
</dbReference>
<feature type="compositionally biased region" description="Basic and acidic residues" evidence="2">
    <location>
        <begin position="47"/>
        <end position="69"/>
    </location>
</feature>
<evidence type="ECO:0000313" key="5">
    <source>
        <dbReference type="EMBL" id="GJS81872.1"/>
    </source>
</evidence>
<dbReference type="InterPro" id="IPR000477">
    <property type="entry name" value="RT_dom"/>
</dbReference>
<dbReference type="InterPro" id="IPR021109">
    <property type="entry name" value="Peptidase_aspartic_dom_sf"/>
</dbReference>
<dbReference type="SUPFAM" id="SSF57756">
    <property type="entry name" value="Retrovirus zinc finger-like domains"/>
    <property type="match status" value="1"/>
</dbReference>
<dbReference type="Pfam" id="PF08284">
    <property type="entry name" value="RVP_2"/>
    <property type="match status" value="1"/>
</dbReference>
<dbReference type="InterPro" id="IPR001878">
    <property type="entry name" value="Znf_CCHC"/>
</dbReference>
<feature type="compositionally biased region" description="Basic and acidic residues" evidence="2">
    <location>
        <begin position="28"/>
        <end position="39"/>
    </location>
</feature>
<feature type="region of interest" description="Disordered" evidence="2">
    <location>
        <begin position="1"/>
        <end position="136"/>
    </location>
</feature>
<dbReference type="Proteomes" id="UP001151760">
    <property type="component" value="Unassembled WGS sequence"/>
</dbReference>
<dbReference type="InterPro" id="IPR043502">
    <property type="entry name" value="DNA/RNA_pol_sf"/>
</dbReference>
<feature type="compositionally biased region" description="Basic and acidic residues" evidence="2">
    <location>
        <begin position="260"/>
        <end position="282"/>
    </location>
</feature>
<sequence>MIRTPYRRRVPVENSPVQEGPKSPRSVLETEIKEEPKENPEEDPEEDPAKYPKVKEEEESRKKKLKETPDNGSNTRSLECSTSKEEVESDLKSTARSGGKPKELEDTCISGKWLQPDEATPATAGTPTSLSSSHNKTEMVGTGMVETMDVLIRHSWLVNYETLMVQARGREAAVGMTWEEFKALLVEEFCPSNEMEKLENEFWNHTMVGANHTAYTDRFHELAKLVPHLVTLESKRIGSAILMAGILTDEAVRCGTLSKGSEKRNEVEETSKQGDSRNDNKRAKVGKGYVVAAPPRNGYVGPYPKCNRCFTHHSEDGLFRVCYNCQKPDHFARDCRSPVKQVAPVNAVRMEFEPGKCYECRSPDHFHNTCPKLNRAPGQVGNRLTIEGNQNTRNNGNQAKGRAFNMNAVGALQDPKVVTGTFSLNNHYATVLFDYGADFSFISTKFVPLLNVKPSIVRLGYVIEVADGKKVEVDRIIRGCKLELGNSLFTIDLILLVYGSFDVIVGMDWLSEHKTEIVCHEKVVRIPLESGEKLDDIHVVRDFPRVFPEDLSGLPPQRQVEFHIDLVPGATPVAKSPYRLAPTEMQDLSEQLQELQDKGFIRPSHSPYREHVLFVKKKYGAFHMCIDYQELNKLTVKNRYPLHRIGDLFDQLQVMPYGLTNAPTVFIDLMNQVCKPYLDKFVIVFIDDIFIYLKPKEDHEVHFLRHVVNSNGIHVDPSKIEVVKNWKALKTPSEIWPFLGLAGCYRRFIAIFSKIDNLCNAPILSLPDGAEDFVVYCDASNQGWDMCSCKEASGYDCEIGYHPRKANVVADTLSRNERVKPNRVRAMSMTIQSNIKEKLLATQNEAIYVAWISKWKRGEMELKIPEWKREKITMDFITKLPRSSSRYDTIWVKVDILTKIAHFLATREDYSMEKLSRLYINETVARHGVPVSIISDQDGRFTSRFWQTLQKALGTRLDMTCMIDFGGSWDTHLPLAKFSYNNSYHSSIRCASFEKTTDKVALIKERLKADRDCQKSYVDNRRKPLEFEIGDQVLLKVSPWKGAIHFGKKGKLPLRYVGPFEILKRIGPVAYRLRLPQELSNIHDTFYVSNLKKCLADANLHVPLEEIRVDKTLCFVEEPEEIMDRKVKKLKRSRIPIVKVH</sequence>
<dbReference type="Pfam" id="PF03732">
    <property type="entry name" value="Retrotrans_gag"/>
    <property type="match status" value="1"/>
</dbReference>
<comment type="caution">
    <text evidence="5">The sequence shown here is derived from an EMBL/GenBank/DDBJ whole genome shotgun (WGS) entry which is preliminary data.</text>
</comment>
<dbReference type="CDD" id="cd00303">
    <property type="entry name" value="retropepsin_like"/>
    <property type="match status" value="1"/>
</dbReference>
<dbReference type="InterPro" id="IPR043128">
    <property type="entry name" value="Rev_trsase/Diguanyl_cyclase"/>
</dbReference>
<dbReference type="Gene3D" id="3.30.420.10">
    <property type="entry name" value="Ribonuclease H-like superfamily/Ribonuclease H"/>
    <property type="match status" value="1"/>
</dbReference>
<keyword evidence="5" id="KW-0548">Nucleotidyltransferase</keyword>
<keyword evidence="5" id="KW-0808">Transferase</keyword>
<dbReference type="SUPFAM" id="SSF56672">
    <property type="entry name" value="DNA/RNA polymerases"/>
    <property type="match status" value="1"/>
</dbReference>
<keyword evidence="1" id="KW-0479">Metal-binding</keyword>
<reference evidence="5" key="2">
    <citation type="submission" date="2022-01" db="EMBL/GenBank/DDBJ databases">
        <authorList>
            <person name="Yamashiro T."/>
            <person name="Shiraishi A."/>
            <person name="Satake H."/>
            <person name="Nakayama K."/>
        </authorList>
    </citation>
    <scope>NUCLEOTIDE SEQUENCE</scope>
</reference>
<dbReference type="InterPro" id="IPR005162">
    <property type="entry name" value="Retrotrans_gag_dom"/>
</dbReference>
<dbReference type="InterPro" id="IPR032567">
    <property type="entry name" value="RTL1-rel"/>
</dbReference>
<gene>
    <name evidence="5" type="ORF">Tco_0748413</name>
</gene>
<feature type="compositionally biased region" description="Basic and acidic residues" evidence="2">
    <location>
        <begin position="82"/>
        <end position="93"/>
    </location>
</feature>
<feature type="domain" description="Integrase catalytic" evidence="4">
    <location>
        <begin position="861"/>
        <end position="957"/>
    </location>
</feature>
<keyword evidence="1" id="KW-0862">Zinc</keyword>
<accession>A0ABQ4YWC6</accession>
<dbReference type="Pfam" id="PF00098">
    <property type="entry name" value="zf-CCHC"/>
    <property type="match status" value="1"/>
</dbReference>
<dbReference type="Gene3D" id="4.10.60.10">
    <property type="entry name" value="Zinc finger, CCHC-type"/>
    <property type="match status" value="1"/>
</dbReference>
<name>A0ABQ4YWC6_9ASTR</name>
<dbReference type="PROSITE" id="PS50158">
    <property type="entry name" value="ZF_CCHC"/>
    <property type="match status" value="1"/>
</dbReference>
<dbReference type="Gene3D" id="2.40.70.10">
    <property type="entry name" value="Acid Proteases"/>
    <property type="match status" value="1"/>
</dbReference>
<dbReference type="Pfam" id="PF00078">
    <property type="entry name" value="RVT_1"/>
    <property type="match status" value="1"/>
</dbReference>
<evidence type="ECO:0000259" key="4">
    <source>
        <dbReference type="PROSITE" id="PS50994"/>
    </source>
</evidence>
<organism evidence="5 6">
    <name type="scientific">Tanacetum coccineum</name>
    <dbReference type="NCBI Taxonomy" id="301880"/>
    <lineage>
        <taxon>Eukaryota</taxon>
        <taxon>Viridiplantae</taxon>
        <taxon>Streptophyta</taxon>
        <taxon>Embryophyta</taxon>
        <taxon>Tracheophyta</taxon>
        <taxon>Spermatophyta</taxon>
        <taxon>Magnoliopsida</taxon>
        <taxon>eudicotyledons</taxon>
        <taxon>Gunneridae</taxon>
        <taxon>Pentapetalae</taxon>
        <taxon>asterids</taxon>
        <taxon>campanulids</taxon>
        <taxon>Asterales</taxon>
        <taxon>Asteraceae</taxon>
        <taxon>Asteroideae</taxon>
        <taxon>Anthemideae</taxon>
        <taxon>Anthemidinae</taxon>
        <taxon>Tanacetum</taxon>
    </lineage>
</organism>
<evidence type="ECO:0000256" key="2">
    <source>
        <dbReference type="SAM" id="MobiDB-lite"/>
    </source>
</evidence>
<evidence type="ECO:0000313" key="6">
    <source>
        <dbReference type="Proteomes" id="UP001151760"/>
    </source>
</evidence>
<dbReference type="InterPro" id="IPR056924">
    <property type="entry name" value="SH3_Tf2-1"/>
</dbReference>
<feature type="compositionally biased region" description="Polar residues" evidence="2">
    <location>
        <begin position="70"/>
        <end position="81"/>
    </location>
</feature>
<keyword evidence="5" id="KW-0695">RNA-directed DNA polymerase</keyword>
<keyword evidence="6" id="KW-1185">Reference proteome</keyword>
<dbReference type="InterPro" id="IPR036875">
    <property type="entry name" value="Znf_CCHC_sf"/>
</dbReference>
<dbReference type="SMART" id="SM00343">
    <property type="entry name" value="ZnF_C2HC"/>
    <property type="match status" value="2"/>
</dbReference>
<evidence type="ECO:0000256" key="1">
    <source>
        <dbReference type="PROSITE-ProRule" id="PRU00047"/>
    </source>
</evidence>
<dbReference type="Gene3D" id="3.10.10.10">
    <property type="entry name" value="HIV Type 1 Reverse Transcriptase, subunit A, domain 1"/>
    <property type="match status" value="1"/>
</dbReference>
<evidence type="ECO:0000259" key="3">
    <source>
        <dbReference type="PROSITE" id="PS50158"/>
    </source>
</evidence>